<proteinExistence type="predicted"/>
<evidence type="ECO:0000256" key="1">
    <source>
        <dbReference type="ARBA" id="ARBA00022448"/>
    </source>
</evidence>
<dbReference type="RefSeq" id="WP_004625658.1">
    <property type="nucleotide sequence ID" value="NZ_AORV01000031.1"/>
</dbReference>
<dbReference type="AlphaFoldDB" id="S0FUD9"/>
<dbReference type="SMART" id="SM00382">
    <property type="entry name" value="AAA"/>
    <property type="match status" value="1"/>
</dbReference>
<dbReference type="PANTHER" id="PTHR42939">
    <property type="entry name" value="ABC TRANSPORTER ATP-BINDING PROTEIN ALBC-RELATED"/>
    <property type="match status" value="1"/>
</dbReference>
<dbReference type="SUPFAM" id="SSF52540">
    <property type="entry name" value="P-loop containing nucleoside triphosphate hydrolases"/>
    <property type="match status" value="1"/>
</dbReference>
<dbReference type="Pfam" id="PF00005">
    <property type="entry name" value="ABC_tran"/>
    <property type="match status" value="1"/>
</dbReference>
<feature type="domain" description="ABC transporter" evidence="4">
    <location>
        <begin position="37"/>
        <end position="265"/>
    </location>
</feature>
<sequence length="286" mass="31996">MLKISNAAENNMQQKIVCDRNAAGNNIRKMGWDGMLLEVENLTKKYPGNHGIEGLNLTVSEGEVVALLGPNGAGKTTAMKAMMGFFPVDTGRVSYKGISITDNPQTTKNEIGMMIGDPSPYLYLTAYQYLKLYQKLYFDITDEDINAVLAVTGLADRKDSRIKTFSTGMKQRIYLARILLTKPKLILLDEPFSGMDIEGRDQLVQLFKRIIEKYNTGMIISSHLIHDIEGITSGVCIISSGKWLTTDTVEEIRGSYPTIEKYYLDTISKTKGRRNENEQADYFFGG</sequence>
<keyword evidence="2" id="KW-0547">Nucleotide-binding</keyword>
<organism evidence="5 6">
    <name type="scientific">Ruminiclostridium cellobioparum subsp. termitidis CT1112</name>
    <dbReference type="NCBI Taxonomy" id="1195236"/>
    <lineage>
        <taxon>Bacteria</taxon>
        <taxon>Bacillati</taxon>
        <taxon>Bacillota</taxon>
        <taxon>Clostridia</taxon>
        <taxon>Eubacteriales</taxon>
        <taxon>Oscillospiraceae</taxon>
        <taxon>Ruminiclostridium</taxon>
    </lineage>
</organism>
<evidence type="ECO:0000256" key="3">
    <source>
        <dbReference type="ARBA" id="ARBA00022840"/>
    </source>
</evidence>
<dbReference type="eggNOG" id="COG1131">
    <property type="taxonomic scope" value="Bacteria"/>
</dbReference>
<dbReference type="EMBL" id="AORV01000031">
    <property type="protein sequence ID" value="EMS72143.1"/>
    <property type="molecule type" value="Genomic_DNA"/>
</dbReference>
<dbReference type="InterPro" id="IPR003593">
    <property type="entry name" value="AAA+_ATPase"/>
</dbReference>
<dbReference type="PANTHER" id="PTHR42939:SF1">
    <property type="entry name" value="ABC TRANSPORTER ATP-BINDING PROTEIN ALBC-RELATED"/>
    <property type="match status" value="1"/>
</dbReference>
<dbReference type="Gene3D" id="3.40.50.300">
    <property type="entry name" value="P-loop containing nucleotide triphosphate hydrolases"/>
    <property type="match status" value="1"/>
</dbReference>
<protein>
    <submittedName>
        <fullName evidence="5">ABC-type multidrug transport system, ATPase component</fullName>
    </submittedName>
</protein>
<dbReference type="STRING" id="1195236.CTER_2060"/>
<evidence type="ECO:0000256" key="2">
    <source>
        <dbReference type="ARBA" id="ARBA00022741"/>
    </source>
</evidence>
<dbReference type="PROSITE" id="PS50893">
    <property type="entry name" value="ABC_TRANSPORTER_2"/>
    <property type="match status" value="1"/>
</dbReference>
<evidence type="ECO:0000259" key="4">
    <source>
        <dbReference type="PROSITE" id="PS50893"/>
    </source>
</evidence>
<dbReference type="GO" id="GO:0016887">
    <property type="term" value="F:ATP hydrolysis activity"/>
    <property type="evidence" value="ECO:0007669"/>
    <property type="project" value="InterPro"/>
</dbReference>
<keyword evidence="1" id="KW-0813">Transport</keyword>
<dbReference type="InterPro" id="IPR027417">
    <property type="entry name" value="P-loop_NTPase"/>
</dbReference>
<dbReference type="Proteomes" id="UP000014155">
    <property type="component" value="Unassembled WGS sequence"/>
</dbReference>
<evidence type="ECO:0000313" key="6">
    <source>
        <dbReference type="Proteomes" id="UP000014155"/>
    </source>
</evidence>
<gene>
    <name evidence="5" type="ORF">CTER_2060</name>
</gene>
<dbReference type="InterPro" id="IPR003439">
    <property type="entry name" value="ABC_transporter-like_ATP-bd"/>
</dbReference>
<reference evidence="5 6" key="1">
    <citation type="journal article" date="2013" name="Genome Announc.">
        <title>Draft Genome Sequence of the Cellulolytic, Mesophilic, Anaerobic Bacterium Clostridium termitidis Strain CT1112 (DSM 5398).</title>
        <authorList>
            <person name="Lal S."/>
            <person name="Ramachandran U."/>
            <person name="Zhang X."/>
            <person name="Munir R."/>
            <person name="Sparling R."/>
            <person name="Levin D.B."/>
        </authorList>
    </citation>
    <scope>NUCLEOTIDE SEQUENCE [LARGE SCALE GENOMIC DNA]</scope>
    <source>
        <strain evidence="5 6">CT1112</strain>
    </source>
</reference>
<accession>S0FUD9</accession>
<dbReference type="PATRIC" id="fig|1195236.3.peg.2365"/>
<name>S0FUD9_RUMCE</name>
<keyword evidence="3" id="KW-0067">ATP-binding</keyword>
<dbReference type="CDD" id="cd03230">
    <property type="entry name" value="ABC_DR_subfamily_A"/>
    <property type="match status" value="1"/>
</dbReference>
<dbReference type="InterPro" id="IPR051782">
    <property type="entry name" value="ABC_Transporter_VariousFunc"/>
</dbReference>
<comment type="caution">
    <text evidence="5">The sequence shown here is derived from an EMBL/GenBank/DDBJ whole genome shotgun (WGS) entry which is preliminary data.</text>
</comment>
<keyword evidence="6" id="KW-1185">Reference proteome</keyword>
<dbReference type="GO" id="GO:0005524">
    <property type="term" value="F:ATP binding"/>
    <property type="evidence" value="ECO:0007669"/>
    <property type="project" value="UniProtKB-KW"/>
</dbReference>
<evidence type="ECO:0000313" key="5">
    <source>
        <dbReference type="EMBL" id="EMS72143.1"/>
    </source>
</evidence>